<dbReference type="EMBL" id="JAJVDC020000067">
    <property type="protein sequence ID" value="KAL1627976.1"/>
    <property type="molecule type" value="Genomic_DNA"/>
</dbReference>
<name>A0ABR3SRJ4_9PEZI</name>
<proteinExistence type="predicted"/>
<comment type="caution">
    <text evidence="2">The sequence shown here is derived from an EMBL/GenBank/DDBJ whole genome shotgun (WGS) entry which is preliminary data.</text>
</comment>
<evidence type="ECO:0000256" key="1">
    <source>
        <dbReference type="SAM" id="MobiDB-lite"/>
    </source>
</evidence>
<evidence type="ECO:0000313" key="3">
    <source>
        <dbReference type="Proteomes" id="UP001521116"/>
    </source>
</evidence>
<sequence length="363" mass="39777">MSSNIQRRRSIEPGIAFAWAQSDRSAPPSPSRDPQQLAERRVCSHAGDSASHQGLQDERPQGGPLSSLNLKSDYVVPPMSSVSVDPPIPAETDSRSAQDQHPMRANLPLLSQPLLSNGAPSQAQQRLQVLSAPGHATCAYSGLITADASGSSTSCVSNVTADDTGGPTLLTLPPEIRRMIYQHIPYITNRQPLIYCLSIFKDRKQHPLAAICRLVRSESLELYYSSNTWLIKLEYRDFYDSFVSWISSLDDASANALRLLRVSVRGALFAKSMIYGPDGYLVKNTDKGAYGYATFSVELSEKFKFGKVEVLSCDGPTSAGLEGKVALEAIIKGLWEKKSRGQVRGSDIKEAMDTFLSFTGWWL</sequence>
<feature type="compositionally biased region" description="Low complexity" evidence="1">
    <location>
        <begin position="72"/>
        <end position="85"/>
    </location>
</feature>
<protein>
    <recommendedName>
        <fullName evidence="4">F-box domain-containing protein</fullName>
    </recommendedName>
</protein>
<accession>A0ABR3SRJ4</accession>
<feature type="region of interest" description="Disordered" evidence="1">
    <location>
        <begin position="1"/>
        <end position="99"/>
    </location>
</feature>
<gene>
    <name evidence="2" type="ORF">SLS56_006119</name>
</gene>
<organism evidence="2 3">
    <name type="scientific">Neofusicoccum ribis</name>
    <dbReference type="NCBI Taxonomy" id="45134"/>
    <lineage>
        <taxon>Eukaryota</taxon>
        <taxon>Fungi</taxon>
        <taxon>Dikarya</taxon>
        <taxon>Ascomycota</taxon>
        <taxon>Pezizomycotina</taxon>
        <taxon>Dothideomycetes</taxon>
        <taxon>Dothideomycetes incertae sedis</taxon>
        <taxon>Botryosphaeriales</taxon>
        <taxon>Botryosphaeriaceae</taxon>
        <taxon>Neofusicoccum</taxon>
    </lineage>
</organism>
<reference evidence="2 3" key="1">
    <citation type="submission" date="2024-02" db="EMBL/GenBank/DDBJ databases">
        <title>De novo assembly and annotation of 12 fungi associated with fruit tree decline syndrome in Ontario, Canada.</title>
        <authorList>
            <person name="Sulman M."/>
            <person name="Ellouze W."/>
            <person name="Ilyukhin E."/>
        </authorList>
    </citation>
    <scope>NUCLEOTIDE SEQUENCE [LARGE SCALE GENOMIC DNA]</scope>
    <source>
        <strain evidence="2 3">M1-105</strain>
    </source>
</reference>
<keyword evidence="3" id="KW-1185">Reference proteome</keyword>
<dbReference type="Proteomes" id="UP001521116">
    <property type="component" value="Unassembled WGS sequence"/>
</dbReference>
<evidence type="ECO:0008006" key="4">
    <source>
        <dbReference type="Google" id="ProtNLM"/>
    </source>
</evidence>
<evidence type="ECO:0000313" key="2">
    <source>
        <dbReference type="EMBL" id="KAL1627976.1"/>
    </source>
</evidence>